<comment type="caution">
    <text evidence="8">The sequence shown here is derived from an EMBL/GenBank/DDBJ whole genome shotgun (WGS) entry which is preliminary data.</text>
</comment>
<dbReference type="PROSITE" id="PS00061">
    <property type="entry name" value="ADH_SHORT"/>
    <property type="match status" value="1"/>
</dbReference>
<evidence type="ECO:0000256" key="4">
    <source>
        <dbReference type="ARBA" id="ARBA00060719"/>
    </source>
</evidence>
<dbReference type="SUPFAM" id="SSF51735">
    <property type="entry name" value="NAD(P)-binding Rossmann-fold domains"/>
    <property type="match status" value="1"/>
</dbReference>
<name>A0A9P4I1V5_9PEZI</name>
<dbReference type="EC" id="1.1.1.250" evidence="5"/>
<evidence type="ECO:0000256" key="1">
    <source>
        <dbReference type="ARBA" id="ARBA00006484"/>
    </source>
</evidence>
<dbReference type="InterPro" id="IPR002347">
    <property type="entry name" value="SDR_fam"/>
</dbReference>
<evidence type="ECO:0000256" key="7">
    <source>
        <dbReference type="SAM" id="MobiDB-lite"/>
    </source>
</evidence>
<dbReference type="PANTHER" id="PTHR43008">
    <property type="entry name" value="BENZIL REDUCTASE"/>
    <property type="match status" value="1"/>
</dbReference>
<keyword evidence="9" id="KW-1185">Reference proteome</keyword>
<proteinExistence type="inferred from homology"/>
<comment type="pathway">
    <text evidence="4">Carbohydrate metabolism; D-arabinitol metabolism.</text>
</comment>
<reference evidence="8" key="1">
    <citation type="journal article" date="2020" name="Stud. Mycol.">
        <title>101 Dothideomycetes genomes: a test case for predicting lifestyles and emergence of pathogens.</title>
        <authorList>
            <person name="Haridas S."/>
            <person name="Albert R."/>
            <person name="Binder M."/>
            <person name="Bloem J."/>
            <person name="Labutti K."/>
            <person name="Salamov A."/>
            <person name="Andreopoulos B."/>
            <person name="Baker S."/>
            <person name="Barry K."/>
            <person name="Bills G."/>
            <person name="Bluhm B."/>
            <person name="Cannon C."/>
            <person name="Castanera R."/>
            <person name="Culley D."/>
            <person name="Daum C."/>
            <person name="Ezra D."/>
            <person name="Gonzalez J."/>
            <person name="Henrissat B."/>
            <person name="Kuo A."/>
            <person name="Liang C."/>
            <person name="Lipzen A."/>
            <person name="Lutzoni F."/>
            <person name="Magnuson J."/>
            <person name="Mondo S."/>
            <person name="Nolan M."/>
            <person name="Ohm R."/>
            <person name="Pangilinan J."/>
            <person name="Park H.-J."/>
            <person name="Ramirez L."/>
            <person name="Alfaro M."/>
            <person name="Sun H."/>
            <person name="Tritt A."/>
            <person name="Yoshinaga Y."/>
            <person name="Zwiers L.-H."/>
            <person name="Turgeon B."/>
            <person name="Goodwin S."/>
            <person name="Spatafora J."/>
            <person name="Crous P."/>
            <person name="Grigoriev I."/>
        </authorList>
    </citation>
    <scope>NUCLEOTIDE SEQUENCE</scope>
    <source>
        <strain evidence="8">CBS 121410</strain>
    </source>
</reference>
<feature type="region of interest" description="Disordered" evidence="7">
    <location>
        <begin position="1"/>
        <end position="37"/>
    </location>
</feature>
<dbReference type="GO" id="GO:0005975">
    <property type="term" value="P:carbohydrate metabolic process"/>
    <property type="evidence" value="ECO:0007669"/>
    <property type="project" value="UniProtKB-ARBA"/>
</dbReference>
<evidence type="ECO:0000256" key="6">
    <source>
        <dbReference type="ARBA" id="ARBA00070881"/>
    </source>
</evidence>
<evidence type="ECO:0000256" key="3">
    <source>
        <dbReference type="ARBA" id="ARBA00023002"/>
    </source>
</evidence>
<evidence type="ECO:0000313" key="8">
    <source>
        <dbReference type="EMBL" id="KAF2091953.1"/>
    </source>
</evidence>
<sequence length="308" mass="32762">MPDNASARDALVDRQLPEMKLSDGSSTSMTAPPPPMPHYLNAEGRSRYRFAVEGNAIITGGAGTLALEGARALLEHGVTGLGLFDINPAQAEEKIQTLRSDFPSVKIVTKKVNVTDAENIGSAVAETAQELGSIDMLCCFAGVVGCTHAIDMSPEEWRRTMDINSTGAFLCAQAVARQMIAQKSGGSIVLIASISGHRVNYPQPQVAYNVSKASLLHMKSCLAAEWARYGIRVNTISPGYMDTILNEGAGLEKARNSWNAHNPMGRMGTPDELTGPLILLCSNAGTFINGADIVVDDLMRLEGGAVVF</sequence>
<dbReference type="FunFam" id="3.40.50.720:FF:000240">
    <property type="entry name" value="SDR family oxidoreductase"/>
    <property type="match status" value="1"/>
</dbReference>
<dbReference type="AlphaFoldDB" id="A0A9P4I1V5"/>
<dbReference type="GO" id="GO:0050664">
    <property type="term" value="F:oxidoreductase activity, acting on NAD(P)H, oxygen as acceptor"/>
    <property type="evidence" value="ECO:0007669"/>
    <property type="project" value="TreeGrafter"/>
</dbReference>
<evidence type="ECO:0000256" key="5">
    <source>
        <dbReference type="ARBA" id="ARBA00066831"/>
    </source>
</evidence>
<gene>
    <name evidence="8" type="ORF">K490DRAFT_53118</name>
</gene>
<dbReference type="InterPro" id="IPR020904">
    <property type="entry name" value="Sc_DH/Rdtase_CS"/>
</dbReference>
<dbReference type="GO" id="GO:0047038">
    <property type="term" value="F:D-arabinitol 2-dehydrogenase activity"/>
    <property type="evidence" value="ECO:0007669"/>
    <property type="project" value="UniProtKB-EC"/>
</dbReference>
<dbReference type="Gene3D" id="3.40.50.720">
    <property type="entry name" value="NAD(P)-binding Rossmann-like Domain"/>
    <property type="match status" value="1"/>
</dbReference>
<dbReference type="InterPro" id="IPR036291">
    <property type="entry name" value="NAD(P)-bd_dom_sf"/>
</dbReference>
<accession>A0A9P4I1V5</accession>
<protein>
    <recommendedName>
        <fullName evidence="6">D-arabinitol 2-dehydrogenase [ribulose-forming]</fullName>
        <ecNumber evidence="5">1.1.1.250</ecNumber>
    </recommendedName>
</protein>
<comment type="similarity">
    <text evidence="1">Belongs to the short-chain dehydrogenases/reductases (SDR) family.</text>
</comment>
<dbReference type="EMBL" id="ML978711">
    <property type="protein sequence ID" value="KAF2091953.1"/>
    <property type="molecule type" value="Genomic_DNA"/>
</dbReference>
<evidence type="ECO:0000313" key="9">
    <source>
        <dbReference type="Proteomes" id="UP000799776"/>
    </source>
</evidence>
<keyword evidence="3" id="KW-0560">Oxidoreductase</keyword>
<dbReference type="Pfam" id="PF13561">
    <property type="entry name" value="adh_short_C2"/>
    <property type="match status" value="1"/>
</dbReference>
<dbReference type="PRINTS" id="PR00081">
    <property type="entry name" value="GDHRDH"/>
</dbReference>
<evidence type="ECO:0000256" key="2">
    <source>
        <dbReference type="ARBA" id="ARBA00022857"/>
    </source>
</evidence>
<dbReference type="PANTHER" id="PTHR43008:SF4">
    <property type="entry name" value="CHAIN DEHYDROGENASE, PUTATIVE (AFU_ORTHOLOGUE AFUA_4G08710)-RELATED"/>
    <property type="match status" value="1"/>
</dbReference>
<dbReference type="OrthoDB" id="47007at2759"/>
<feature type="compositionally biased region" description="Basic and acidic residues" evidence="7">
    <location>
        <begin position="10"/>
        <end position="21"/>
    </location>
</feature>
<dbReference type="Proteomes" id="UP000799776">
    <property type="component" value="Unassembled WGS sequence"/>
</dbReference>
<organism evidence="8 9">
    <name type="scientific">Saccharata proteae CBS 121410</name>
    <dbReference type="NCBI Taxonomy" id="1314787"/>
    <lineage>
        <taxon>Eukaryota</taxon>
        <taxon>Fungi</taxon>
        <taxon>Dikarya</taxon>
        <taxon>Ascomycota</taxon>
        <taxon>Pezizomycotina</taxon>
        <taxon>Dothideomycetes</taxon>
        <taxon>Dothideomycetes incertae sedis</taxon>
        <taxon>Botryosphaeriales</taxon>
        <taxon>Saccharataceae</taxon>
        <taxon>Saccharata</taxon>
    </lineage>
</organism>
<keyword evidence="2" id="KW-0521">NADP</keyword>